<feature type="region of interest" description="Disordered" evidence="1">
    <location>
        <begin position="1"/>
        <end position="58"/>
    </location>
</feature>
<feature type="compositionally biased region" description="Polar residues" evidence="1">
    <location>
        <begin position="33"/>
        <end position="44"/>
    </location>
</feature>
<accession>A0AAE1N0B7</accession>
<dbReference type="EMBL" id="JAWXYG010000002">
    <property type="protein sequence ID" value="KAK4280733.1"/>
    <property type="molecule type" value="Genomic_DNA"/>
</dbReference>
<proteinExistence type="predicted"/>
<evidence type="ECO:0000313" key="3">
    <source>
        <dbReference type="EMBL" id="KAK4280733.1"/>
    </source>
</evidence>
<comment type="caution">
    <text evidence="3">The sequence shown here is derived from an EMBL/GenBank/DDBJ whole genome shotgun (WGS) entry which is preliminary data.</text>
</comment>
<keyword evidence="4" id="KW-1185">Reference proteome</keyword>
<protein>
    <recommendedName>
        <fullName evidence="2">DUF4283 domain-containing protein</fullName>
    </recommendedName>
</protein>
<gene>
    <name evidence="3" type="ORF">QN277_012314</name>
</gene>
<organism evidence="3 4">
    <name type="scientific">Acacia crassicarpa</name>
    <name type="common">northern wattle</name>
    <dbReference type="NCBI Taxonomy" id="499986"/>
    <lineage>
        <taxon>Eukaryota</taxon>
        <taxon>Viridiplantae</taxon>
        <taxon>Streptophyta</taxon>
        <taxon>Embryophyta</taxon>
        <taxon>Tracheophyta</taxon>
        <taxon>Spermatophyta</taxon>
        <taxon>Magnoliopsida</taxon>
        <taxon>eudicotyledons</taxon>
        <taxon>Gunneridae</taxon>
        <taxon>Pentapetalae</taxon>
        <taxon>rosids</taxon>
        <taxon>fabids</taxon>
        <taxon>Fabales</taxon>
        <taxon>Fabaceae</taxon>
        <taxon>Caesalpinioideae</taxon>
        <taxon>mimosoid clade</taxon>
        <taxon>Acacieae</taxon>
        <taxon>Acacia</taxon>
    </lineage>
</organism>
<dbReference type="AlphaFoldDB" id="A0AAE1N0B7"/>
<feature type="domain" description="DUF4283" evidence="2">
    <location>
        <begin position="136"/>
        <end position="215"/>
    </location>
</feature>
<reference evidence="3" key="1">
    <citation type="submission" date="2023-10" db="EMBL/GenBank/DDBJ databases">
        <title>Chromosome-level genome of the transformable northern wattle, Acacia crassicarpa.</title>
        <authorList>
            <person name="Massaro I."/>
            <person name="Sinha N.R."/>
            <person name="Poethig S."/>
            <person name="Leichty A.R."/>
        </authorList>
    </citation>
    <scope>NUCLEOTIDE SEQUENCE</scope>
    <source>
        <strain evidence="3">Acra3RX</strain>
        <tissue evidence="3">Leaf</tissue>
    </source>
</reference>
<dbReference type="InterPro" id="IPR040256">
    <property type="entry name" value="At4g02000-like"/>
</dbReference>
<dbReference type="Proteomes" id="UP001293593">
    <property type="component" value="Unassembled WGS sequence"/>
</dbReference>
<evidence type="ECO:0000256" key="1">
    <source>
        <dbReference type="SAM" id="MobiDB-lite"/>
    </source>
</evidence>
<dbReference type="Pfam" id="PF14111">
    <property type="entry name" value="DUF4283"/>
    <property type="match status" value="1"/>
</dbReference>
<dbReference type="InterPro" id="IPR025558">
    <property type="entry name" value="DUF4283"/>
</dbReference>
<evidence type="ECO:0000313" key="4">
    <source>
        <dbReference type="Proteomes" id="UP001293593"/>
    </source>
</evidence>
<name>A0AAE1N0B7_9FABA</name>
<evidence type="ECO:0000259" key="2">
    <source>
        <dbReference type="Pfam" id="PF14111"/>
    </source>
</evidence>
<dbReference type="PANTHER" id="PTHR31286">
    <property type="entry name" value="GLYCINE-RICH CELL WALL STRUCTURAL PROTEIN 1.8-LIKE"/>
    <property type="match status" value="1"/>
</dbReference>
<sequence length="260" mass="30066">MSGPSARDLRGGAGEELMEEDRESLSQRKRKVSGSTEEFTGSETLKSREEKWMPPGANEIPPKSYRESLLHNVKSKSCWWEWVKNDEEDELEDYGAGTDFARVLNPSDGIRVDLSNPLRPVFDFDEKEMEHLLKPFRRTLVVKLMGRQLSYGFMVKKLRQLWERKGNIEVFDLENEFFLVNFQNNEDYMEALVGGSWVIADAYLSVARWRPEFNTKNEKIESIVAWVRLSDLPAPLFDKKFLLNLGNSIGKAIWLDVHTA</sequence>
<dbReference type="PANTHER" id="PTHR31286:SF99">
    <property type="entry name" value="DUF4283 DOMAIN-CONTAINING PROTEIN"/>
    <property type="match status" value="1"/>
</dbReference>